<proteinExistence type="predicted"/>
<evidence type="ECO:0000256" key="1">
    <source>
        <dbReference type="SAM" id="MobiDB-lite"/>
    </source>
</evidence>
<sequence length="63" mass="7398">MNIEKSREHTHQQPRPGGTPFPAREIGWILALIGSPLWTELSEWQQQNWLNQLHLLKEQSGFH</sequence>
<evidence type="ECO:0000313" key="2">
    <source>
        <dbReference type="EMBL" id="ALC16103.1"/>
    </source>
</evidence>
<evidence type="ECO:0000313" key="3">
    <source>
        <dbReference type="Proteomes" id="UP000057158"/>
    </source>
</evidence>
<feature type="region of interest" description="Disordered" evidence="1">
    <location>
        <begin position="1"/>
        <end position="22"/>
    </location>
</feature>
<reference evidence="2 3" key="1">
    <citation type="submission" date="2015-07" db="EMBL/GenBank/DDBJ databases">
        <title>Isolation and Genomic Characterization of a Novel Halophilic Metal-Reducing Deltaproteobacterium from the Deep Subsurface.</title>
        <authorList>
            <person name="Badalamenti J.P."/>
            <person name="Summers Z.M."/>
            <person name="Gralnick J.A."/>
            <person name="Bond D.R."/>
        </authorList>
    </citation>
    <scope>NUCLEOTIDE SEQUENCE [LARGE SCALE GENOMIC DNA]</scope>
    <source>
        <strain evidence="2 3">WTL</strain>
    </source>
</reference>
<feature type="compositionally biased region" description="Basic and acidic residues" evidence="1">
    <location>
        <begin position="1"/>
        <end position="11"/>
    </location>
</feature>
<organism evidence="2 3">
    <name type="scientific">Desulfuromonas soudanensis</name>
    <dbReference type="NCBI Taxonomy" id="1603606"/>
    <lineage>
        <taxon>Bacteria</taxon>
        <taxon>Pseudomonadati</taxon>
        <taxon>Thermodesulfobacteriota</taxon>
        <taxon>Desulfuromonadia</taxon>
        <taxon>Desulfuromonadales</taxon>
        <taxon>Desulfuromonadaceae</taxon>
        <taxon>Desulfuromonas</taxon>
    </lineage>
</organism>
<gene>
    <name evidence="2" type="ORF">DSOUD_1322</name>
</gene>
<dbReference type="RefSeq" id="WP_053550247.1">
    <property type="nucleotide sequence ID" value="NZ_CP010802.1"/>
</dbReference>
<dbReference type="PATRIC" id="fig|1603606.3.peg.1444"/>
<dbReference type="STRING" id="1603606.DSOUD_1322"/>
<dbReference type="KEGG" id="des:DSOUD_1322"/>
<dbReference type="Proteomes" id="UP000057158">
    <property type="component" value="Chromosome"/>
</dbReference>
<dbReference type="EMBL" id="CP010802">
    <property type="protein sequence ID" value="ALC16103.1"/>
    <property type="molecule type" value="Genomic_DNA"/>
</dbReference>
<name>A0A0M3QFI0_9BACT</name>
<dbReference type="AlphaFoldDB" id="A0A0M3QFI0"/>
<accession>A0A0M3QFI0</accession>
<protein>
    <submittedName>
        <fullName evidence="2">Uncharacterized protein</fullName>
    </submittedName>
</protein>
<keyword evidence="3" id="KW-1185">Reference proteome</keyword>